<organism evidence="1 2">
    <name type="scientific">Trifolium pratense</name>
    <name type="common">Red clover</name>
    <dbReference type="NCBI Taxonomy" id="57577"/>
    <lineage>
        <taxon>Eukaryota</taxon>
        <taxon>Viridiplantae</taxon>
        <taxon>Streptophyta</taxon>
        <taxon>Embryophyta</taxon>
        <taxon>Tracheophyta</taxon>
        <taxon>Spermatophyta</taxon>
        <taxon>Magnoliopsida</taxon>
        <taxon>eudicotyledons</taxon>
        <taxon>Gunneridae</taxon>
        <taxon>Pentapetalae</taxon>
        <taxon>rosids</taxon>
        <taxon>fabids</taxon>
        <taxon>Fabales</taxon>
        <taxon>Fabaceae</taxon>
        <taxon>Papilionoideae</taxon>
        <taxon>50 kb inversion clade</taxon>
        <taxon>NPAAA clade</taxon>
        <taxon>Hologalegina</taxon>
        <taxon>IRL clade</taxon>
        <taxon>Trifolieae</taxon>
        <taxon>Trifolium</taxon>
    </lineage>
</organism>
<comment type="caution">
    <text evidence="1">The sequence shown here is derived from an EMBL/GenBank/DDBJ whole genome shotgun (WGS) entry which is preliminary data.</text>
</comment>
<reference evidence="1" key="1">
    <citation type="submission" date="2023-10" db="EMBL/GenBank/DDBJ databases">
        <authorList>
            <person name="Rodriguez Cubillos JULIANA M."/>
            <person name="De Vega J."/>
        </authorList>
    </citation>
    <scope>NUCLEOTIDE SEQUENCE</scope>
</reference>
<protein>
    <submittedName>
        <fullName evidence="1">Uncharacterized protein</fullName>
    </submittedName>
</protein>
<sequence length="1034" mass="117735">MSRLDRFLLSEEWCLAWPNCRQVARMRGLSDHCPLVLSANEEDWGPRPSRMLKCWKDIPGYHLFVREKWNSFQIEGWGGYMLKEKFKMIKASLREWHKAHTQNLPGRIETLKGRLSALDEKGEGDDLSEEELVEFHEVSSDIHSLSRLHASISWQQSRSMWLKEGDANSKFFHSVLAGRRRRNVLSVIQENGVNVEGVNPIRQAVFSHFESHFKAPNVVRPEIGDLQFKRLNQVESSGLTKPFSEDEVKSAVWDCDSYKSPGPDGINFGFIKDFWAELRDDIMRFLSDFHRNGKLTKGINSTFIALIPKIDSPQRLNDFRPISLVGSLYKILAKVLANRLRLVIGSVISESQTAFVKDRQILDGILIANEVVDEARKSKKELMLFKVDFEKAYDSVDLGYLDKVMGRMSFPTLWRKWIRECVGTATTSVLVNGSPTDEFPLQRGLRQGDPLSPFLFLLAAEGLNVLMEAMVENNLFTGYSIGEQGSMTVSHLQFADDTLLLGVKSWANVRALRAVLVLFETMSGLKVNFNKSMLVGVNIPETWLGEAASALCCKVGKIPFLYLGLQIGGDPRRLSFWEPVLSRIKHRLSGWKSRFLSFGGRLVLLKAVLTSLPVYTLSFFKAPSGIISSIESLFIKFFWGGCEGSRKISWVSWNSICLGKESGGLGVRRVREFNQALLGKWCWRMLVDREGLWFRVLAARYGIEGGRLRDGGRRGSSWWREIARIRDGGSETGGSWFGEQVEKRVGDGSDTFFWTDPWVDGFPLCQRFGRLFELAETKSRTVAEMYALGWGEGGEAWEWRRQLRAWEEEMLGECQSLLLNIFLQAHSIDRWHWRPDPATGYSVRGAYQLLTSHVSVTMDGADNLIWHPQVPLKVSVFAWRLLRDRLPTKDNLIIRGVISSTVQSCVFGCGEAESVYHLFTSCSTAVSLWDLVRSWIGIPLVDFTTLRDHFVQFASSAGGSRARRSFLQLIWLACVWVVWTERNHRLFTGSAATPHMLLDKIKLYSFRWLKATSVTLAYNYHSWWSSPLICLGFV</sequence>
<keyword evidence="2" id="KW-1185">Reference proteome</keyword>
<evidence type="ECO:0000313" key="2">
    <source>
        <dbReference type="Proteomes" id="UP001177021"/>
    </source>
</evidence>
<evidence type="ECO:0000313" key="1">
    <source>
        <dbReference type="EMBL" id="CAJ2677523.1"/>
    </source>
</evidence>
<proteinExistence type="predicted"/>
<dbReference type="EMBL" id="CASHSV030000823">
    <property type="protein sequence ID" value="CAJ2677523.1"/>
    <property type="molecule type" value="Genomic_DNA"/>
</dbReference>
<dbReference type="Proteomes" id="UP001177021">
    <property type="component" value="Unassembled WGS sequence"/>
</dbReference>
<name>A0ACB0MA46_TRIPR</name>
<gene>
    <name evidence="1" type="ORF">MILVUS5_LOCUS40006</name>
</gene>
<accession>A0ACB0MA46</accession>